<dbReference type="EMBL" id="MU151242">
    <property type="protein sequence ID" value="KAF9446497.1"/>
    <property type="molecule type" value="Genomic_DNA"/>
</dbReference>
<evidence type="ECO:0000313" key="2">
    <source>
        <dbReference type="EMBL" id="KAF9446497.1"/>
    </source>
</evidence>
<protein>
    <submittedName>
        <fullName evidence="2">Uncharacterized protein</fullName>
    </submittedName>
</protein>
<evidence type="ECO:0000313" key="3">
    <source>
        <dbReference type="Proteomes" id="UP000807342"/>
    </source>
</evidence>
<proteinExistence type="predicted"/>
<feature type="chain" id="PRO_5040262906" evidence="1">
    <location>
        <begin position="22"/>
        <end position="129"/>
    </location>
</feature>
<dbReference type="Proteomes" id="UP000807342">
    <property type="component" value="Unassembled WGS sequence"/>
</dbReference>
<feature type="signal peptide" evidence="1">
    <location>
        <begin position="1"/>
        <end position="21"/>
    </location>
</feature>
<evidence type="ECO:0000256" key="1">
    <source>
        <dbReference type="SAM" id="SignalP"/>
    </source>
</evidence>
<sequence length="129" mass="13573">MAFKLFTTFIALAAVVTAGVAQSDLASCDFVFTPDVPVDPAVTNVVADFNFITGRELAIASPTGEVFVQGSTFTENPDDVFSVHNDLSAVDWTCAQVSEFFEGLPAQGPFEGPSGVNWNIETAVCACGN</sequence>
<keyword evidence="3" id="KW-1185">Reference proteome</keyword>
<keyword evidence="1" id="KW-0732">Signal</keyword>
<dbReference type="OrthoDB" id="3031843at2759"/>
<reference evidence="2" key="1">
    <citation type="submission" date="2020-11" db="EMBL/GenBank/DDBJ databases">
        <authorList>
            <consortium name="DOE Joint Genome Institute"/>
            <person name="Ahrendt S."/>
            <person name="Riley R."/>
            <person name="Andreopoulos W."/>
            <person name="Labutti K."/>
            <person name="Pangilinan J."/>
            <person name="Ruiz-Duenas F.J."/>
            <person name="Barrasa J.M."/>
            <person name="Sanchez-Garcia M."/>
            <person name="Camarero S."/>
            <person name="Miyauchi S."/>
            <person name="Serrano A."/>
            <person name="Linde D."/>
            <person name="Babiker R."/>
            <person name="Drula E."/>
            <person name="Ayuso-Fernandez I."/>
            <person name="Pacheco R."/>
            <person name="Padilla G."/>
            <person name="Ferreira P."/>
            <person name="Barriuso J."/>
            <person name="Kellner H."/>
            <person name="Castanera R."/>
            <person name="Alfaro M."/>
            <person name="Ramirez L."/>
            <person name="Pisabarro A.G."/>
            <person name="Kuo A."/>
            <person name="Tritt A."/>
            <person name="Lipzen A."/>
            <person name="He G."/>
            <person name="Yan M."/>
            <person name="Ng V."/>
            <person name="Cullen D."/>
            <person name="Martin F."/>
            <person name="Rosso M.-N."/>
            <person name="Henrissat B."/>
            <person name="Hibbett D."/>
            <person name="Martinez A.T."/>
            <person name="Grigoriev I.V."/>
        </authorList>
    </citation>
    <scope>NUCLEOTIDE SEQUENCE</scope>
    <source>
        <strain evidence="2">MF-IS2</strain>
    </source>
</reference>
<gene>
    <name evidence="2" type="ORF">P691DRAFT_776813</name>
</gene>
<accession>A0A9P6C0E3</accession>
<name>A0A9P6C0E3_9AGAR</name>
<comment type="caution">
    <text evidence="2">The sequence shown here is derived from an EMBL/GenBank/DDBJ whole genome shotgun (WGS) entry which is preliminary data.</text>
</comment>
<dbReference type="AlphaFoldDB" id="A0A9P6C0E3"/>
<organism evidence="2 3">
    <name type="scientific">Macrolepiota fuliginosa MF-IS2</name>
    <dbReference type="NCBI Taxonomy" id="1400762"/>
    <lineage>
        <taxon>Eukaryota</taxon>
        <taxon>Fungi</taxon>
        <taxon>Dikarya</taxon>
        <taxon>Basidiomycota</taxon>
        <taxon>Agaricomycotina</taxon>
        <taxon>Agaricomycetes</taxon>
        <taxon>Agaricomycetidae</taxon>
        <taxon>Agaricales</taxon>
        <taxon>Agaricineae</taxon>
        <taxon>Agaricaceae</taxon>
        <taxon>Macrolepiota</taxon>
    </lineage>
</organism>